<accession>A0A1M3SZD6</accession>
<dbReference type="AlphaFoldDB" id="A0A1M3SZD6"/>
<dbReference type="EMBL" id="KV878270">
    <property type="protein sequence ID" value="OJZ79841.1"/>
    <property type="molecule type" value="Genomic_DNA"/>
</dbReference>
<sequence>MLVILFLPAGAQNMYGPIHLEAWAEPNCQGGDTAITFTDNFYGRNLSIALVSRSFKLSRALQGAEQLDISVTRNFDTWYADKDQLSMNDSSCQTFVQTYYAVNGSTACHNTPKFTCHRLWTNPGLSWSYTTEYEKTEN</sequence>
<organism evidence="1 2">
    <name type="scientific">Aspergillus luchuensis (strain CBS 106.47)</name>
    <dbReference type="NCBI Taxonomy" id="1137211"/>
    <lineage>
        <taxon>Eukaryota</taxon>
        <taxon>Fungi</taxon>
        <taxon>Dikarya</taxon>
        <taxon>Ascomycota</taxon>
        <taxon>Pezizomycotina</taxon>
        <taxon>Eurotiomycetes</taxon>
        <taxon>Eurotiomycetidae</taxon>
        <taxon>Eurotiales</taxon>
        <taxon>Aspergillaceae</taxon>
        <taxon>Aspergillus</taxon>
        <taxon>Aspergillus subgen. Circumdati</taxon>
    </lineage>
</organism>
<dbReference type="Proteomes" id="UP000184063">
    <property type="component" value="Unassembled WGS sequence"/>
</dbReference>
<proteinExistence type="predicted"/>
<reference evidence="2" key="1">
    <citation type="journal article" date="2017" name="Genome Biol.">
        <title>Comparative genomics reveals high biological diversity and specific adaptations in the industrially and medically important fungal genus Aspergillus.</title>
        <authorList>
            <person name="de Vries R.P."/>
            <person name="Riley R."/>
            <person name="Wiebenga A."/>
            <person name="Aguilar-Osorio G."/>
            <person name="Amillis S."/>
            <person name="Uchima C.A."/>
            <person name="Anderluh G."/>
            <person name="Asadollahi M."/>
            <person name="Askin M."/>
            <person name="Barry K."/>
            <person name="Battaglia E."/>
            <person name="Bayram O."/>
            <person name="Benocci T."/>
            <person name="Braus-Stromeyer S.A."/>
            <person name="Caldana C."/>
            <person name="Canovas D."/>
            <person name="Cerqueira G.C."/>
            <person name="Chen F."/>
            <person name="Chen W."/>
            <person name="Choi C."/>
            <person name="Clum A."/>
            <person name="Dos Santos R.A."/>
            <person name="Damasio A.R."/>
            <person name="Diallinas G."/>
            <person name="Emri T."/>
            <person name="Fekete E."/>
            <person name="Flipphi M."/>
            <person name="Freyberg S."/>
            <person name="Gallo A."/>
            <person name="Gournas C."/>
            <person name="Habgood R."/>
            <person name="Hainaut M."/>
            <person name="Harispe M.L."/>
            <person name="Henrissat B."/>
            <person name="Hilden K.S."/>
            <person name="Hope R."/>
            <person name="Hossain A."/>
            <person name="Karabika E."/>
            <person name="Karaffa L."/>
            <person name="Karanyi Z."/>
            <person name="Krasevec N."/>
            <person name="Kuo A."/>
            <person name="Kusch H."/>
            <person name="LaButti K."/>
            <person name="Lagendijk E.L."/>
            <person name="Lapidus A."/>
            <person name="Levasseur A."/>
            <person name="Lindquist E."/>
            <person name="Lipzen A."/>
            <person name="Logrieco A.F."/>
            <person name="MacCabe A."/>
            <person name="Maekelae M.R."/>
            <person name="Malavazi I."/>
            <person name="Melin P."/>
            <person name="Meyer V."/>
            <person name="Mielnichuk N."/>
            <person name="Miskei M."/>
            <person name="Molnar A.P."/>
            <person name="Mule G."/>
            <person name="Ngan C.Y."/>
            <person name="Orejas M."/>
            <person name="Orosz E."/>
            <person name="Ouedraogo J.P."/>
            <person name="Overkamp K.M."/>
            <person name="Park H.-S."/>
            <person name="Perrone G."/>
            <person name="Piumi F."/>
            <person name="Punt P.J."/>
            <person name="Ram A.F."/>
            <person name="Ramon A."/>
            <person name="Rauscher S."/>
            <person name="Record E."/>
            <person name="Riano-Pachon D.M."/>
            <person name="Robert V."/>
            <person name="Roehrig J."/>
            <person name="Ruller R."/>
            <person name="Salamov A."/>
            <person name="Salih N.S."/>
            <person name="Samson R.A."/>
            <person name="Sandor E."/>
            <person name="Sanguinetti M."/>
            <person name="Schuetze T."/>
            <person name="Sepcic K."/>
            <person name="Shelest E."/>
            <person name="Sherlock G."/>
            <person name="Sophianopoulou V."/>
            <person name="Squina F.M."/>
            <person name="Sun H."/>
            <person name="Susca A."/>
            <person name="Todd R.B."/>
            <person name="Tsang A."/>
            <person name="Unkles S.E."/>
            <person name="van de Wiele N."/>
            <person name="van Rossen-Uffink D."/>
            <person name="Oliveira J.V."/>
            <person name="Vesth T.C."/>
            <person name="Visser J."/>
            <person name="Yu J.-H."/>
            <person name="Zhou M."/>
            <person name="Andersen M.R."/>
            <person name="Archer D.B."/>
            <person name="Baker S.E."/>
            <person name="Benoit I."/>
            <person name="Brakhage A.A."/>
            <person name="Braus G.H."/>
            <person name="Fischer R."/>
            <person name="Frisvad J.C."/>
            <person name="Goldman G.H."/>
            <person name="Houbraken J."/>
            <person name="Oakley B."/>
            <person name="Pocsi I."/>
            <person name="Scazzocchio C."/>
            <person name="Seiboth B."/>
            <person name="vanKuyk P.A."/>
            <person name="Wortman J."/>
            <person name="Dyer P.S."/>
            <person name="Grigoriev I.V."/>
        </authorList>
    </citation>
    <scope>NUCLEOTIDE SEQUENCE [LARGE SCALE GENOMIC DNA]</scope>
    <source>
        <strain evidence="2">CBS 106.47</strain>
    </source>
</reference>
<evidence type="ECO:0000313" key="2">
    <source>
        <dbReference type="Proteomes" id="UP000184063"/>
    </source>
</evidence>
<dbReference type="VEuPathDB" id="FungiDB:ASPFODRAFT_54493"/>
<name>A0A1M3SZD6_ASPLC</name>
<protein>
    <submittedName>
        <fullName evidence="1">Uncharacterized protein</fullName>
    </submittedName>
</protein>
<evidence type="ECO:0000313" key="1">
    <source>
        <dbReference type="EMBL" id="OJZ79841.1"/>
    </source>
</evidence>
<dbReference type="OrthoDB" id="4359517at2759"/>
<gene>
    <name evidence="1" type="ORF">ASPFODRAFT_54493</name>
</gene>